<dbReference type="PROSITE" id="PS50873">
    <property type="entry name" value="PEROXIDASE_4"/>
    <property type="match status" value="1"/>
</dbReference>
<evidence type="ECO:0000256" key="7">
    <source>
        <dbReference type="ARBA" id="ARBA00023002"/>
    </source>
</evidence>
<comment type="similarity">
    <text evidence="2">Belongs to the peroxidase family. Ascorbate peroxidase subfamily.</text>
</comment>
<evidence type="ECO:0000256" key="6">
    <source>
        <dbReference type="ARBA" id="ARBA00022723"/>
    </source>
</evidence>
<keyword evidence="5" id="KW-0349">Heme</keyword>
<protein>
    <recommendedName>
        <fullName evidence="3">L-ascorbate peroxidase</fullName>
        <ecNumber evidence="3">1.11.1.11</ecNumber>
    </recommendedName>
</protein>
<evidence type="ECO:0000256" key="1">
    <source>
        <dbReference type="ARBA" id="ARBA00001970"/>
    </source>
</evidence>
<feature type="domain" description="Plant heme peroxidase family profile" evidence="9">
    <location>
        <begin position="122"/>
        <end position="309"/>
    </location>
</feature>
<dbReference type="Gene3D" id="1.10.520.10">
    <property type="match status" value="1"/>
</dbReference>
<evidence type="ECO:0000256" key="8">
    <source>
        <dbReference type="ARBA" id="ARBA00023004"/>
    </source>
</evidence>
<keyword evidence="4 11" id="KW-0575">Peroxidase</keyword>
<dbReference type="Gene3D" id="1.10.420.10">
    <property type="entry name" value="Peroxidase, domain 2"/>
    <property type="match status" value="1"/>
</dbReference>
<dbReference type="InterPro" id="IPR002016">
    <property type="entry name" value="Haem_peroxidase"/>
</dbReference>
<dbReference type="PRINTS" id="PR00458">
    <property type="entry name" value="PEROXIDASE"/>
</dbReference>
<dbReference type="Proteomes" id="UP001652623">
    <property type="component" value="Chromosome 5"/>
</dbReference>
<sequence length="309" mass="33343">MAISSATTAFCSSLLCSTAISSSSSPTTSSFQFKFKFPAKSLRSPSPAVTQAYRSSIPSTNGGSAQNQFWFRRGLLFTATLPFLLSPYESFEESLSKAAELGRGEYQLMKDELKKVVSKGKAAGVLRLVFHDAGTFEMNGDSGGMNGSIIYELDRPENAGLKKSLKVLDKAKSEVDAIRAVSWADLIAVAGAEAVSLCGGPSIPISLGRLDSTTQDLVALSGAHTLGSKGFGDPTVFDNSYFKILLEKPWTSSAGMSSMVGLPSDRALVEDNECLRWITKYANDQNLFFEDFKKAYIKLVNSGARWRSL</sequence>
<dbReference type="GO" id="GO:0004601">
    <property type="term" value="F:peroxidase activity"/>
    <property type="evidence" value="ECO:0007669"/>
    <property type="project" value="UniProtKB-KW"/>
</dbReference>
<name>A0ABM3IP87_ZIZJJ</name>
<evidence type="ECO:0000256" key="2">
    <source>
        <dbReference type="ARBA" id="ARBA00006873"/>
    </source>
</evidence>
<gene>
    <name evidence="11" type="primary">LOC107421180</name>
</gene>
<keyword evidence="10" id="KW-1185">Reference proteome</keyword>
<evidence type="ECO:0000313" key="11">
    <source>
        <dbReference type="RefSeq" id="XP_048332566.2"/>
    </source>
</evidence>
<evidence type="ECO:0000256" key="5">
    <source>
        <dbReference type="ARBA" id="ARBA00022617"/>
    </source>
</evidence>
<dbReference type="InterPro" id="IPR002207">
    <property type="entry name" value="Peroxidase_I"/>
</dbReference>
<proteinExistence type="inferred from homology"/>
<accession>A0ABM3IP87</accession>
<dbReference type="EC" id="1.11.1.11" evidence="3"/>
<comment type="cofactor">
    <cofactor evidence="1">
        <name>heme b</name>
        <dbReference type="ChEBI" id="CHEBI:60344"/>
    </cofactor>
</comment>
<dbReference type="PANTHER" id="PTHR31356">
    <property type="entry name" value="THYLAKOID LUMENAL 29 KDA PROTEIN, CHLOROPLASTIC-RELATED"/>
    <property type="match status" value="1"/>
</dbReference>
<dbReference type="SUPFAM" id="SSF48113">
    <property type="entry name" value="Heme-dependent peroxidases"/>
    <property type="match status" value="1"/>
</dbReference>
<dbReference type="Pfam" id="PF00141">
    <property type="entry name" value="peroxidase"/>
    <property type="match status" value="1"/>
</dbReference>
<keyword evidence="8" id="KW-0408">Iron</keyword>
<dbReference type="PROSITE" id="PS00435">
    <property type="entry name" value="PEROXIDASE_1"/>
    <property type="match status" value="1"/>
</dbReference>
<keyword evidence="7" id="KW-0560">Oxidoreductase</keyword>
<keyword evidence="6" id="KW-0479">Metal-binding</keyword>
<evidence type="ECO:0000313" key="10">
    <source>
        <dbReference type="Proteomes" id="UP001652623"/>
    </source>
</evidence>
<dbReference type="InterPro" id="IPR019794">
    <property type="entry name" value="Peroxidases_AS"/>
</dbReference>
<evidence type="ECO:0000256" key="3">
    <source>
        <dbReference type="ARBA" id="ARBA00012940"/>
    </source>
</evidence>
<dbReference type="PANTHER" id="PTHR31356:SF8">
    <property type="entry name" value="L-ASCORBATE PEROXIDASE 6-RELATED"/>
    <property type="match status" value="1"/>
</dbReference>
<organism evidence="10 11">
    <name type="scientific">Ziziphus jujuba</name>
    <name type="common">Chinese jujube</name>
    <name type="synonym">Ziziphus sativa</name>
    <dbReference type="NCBI Taxonomy" id="326968"/>
    <lineage>
        <taxon>Eukaryota</taxon>
        <taxon>Viridiplantae</taxon>
        <taxon>Streptophyta</taxon>
        <taxon>Embryophyta</taxon>
        <taxon>Tracheophyta</taxon>
        <taxon>Spermatophyta</taxon>
        <taxon>Magnoliopsida</taxon>
        <taxon>eudicotyledons</taxon>
        <taxon>Gunneridae</taxon>
        <taxon>Pentapetalae</taxon>
        <taxon>rosids</taxon>
        <taxon>fabids</taxon>
        <taxon>Rosales</taxon>
        <taxon>Rhamnaceae</taxon>
        <taxon>Paliureae</taxon>
        <taxon>Ziziphus</taxon>
    </lineage>
</organism>
<dbReference type="InterPro" id="IPR044831">
    <property type="entry name" value="Ccp1-like"/>
</dbReference>
<dbReference type="PRINTS" id="PR00459">
    <property type="entry name" value="ASPEROXIDASE"/>
</dbReference>
<dbReference type="RefSeq" id="XP_048332566.2">
    <property type="nucleotide sequence ID" value="XM_048476609.2"/>
</dbReference>
<evidence type="ECO:0000259" key="9">
    <source>
        <dbReference type="PROSITE" id="PS50873"/>
    </source>
</evidence>
<dbReference type="InterPro" id="IPR019793">
    <property type="entry name" value="Peroxidases_heam-ligand_BS"/>
</dbReference>
<dbReference type="InterPro" id="IPR010255">
    <property type="entry name" value="Haem_peroxidase_sf"/>
</dbReference>
<dbReference type="GeneID" id="107421180"/>
<reference evidence="11" key="1">
    <citation type="submission" date="2025-08" db="UniProtKB">
        <authorList>
            <consortium name="RefSeq"/>
        </authorList>
    </citation>
    <scope>IDENTIFICATION</scope>
    <source>
        <tissue evidence="11">Seedling</tissue>
    </source>
</reference>
<evidence type="ECO:0000256" key="4">
    <source>
        <dbReference type="ARBA" id="ARBA00022559"/>
    </source>
</evidence>
<dbReference type="PROSITE" id="PS00436">
    <property type="entry name" value="PEROXIDASE_2"/>
    <property type="match status" value="1"/>
</dbReference>